<feature type="transmembrane region" description="Helical" evidence="1">
    <location>
        <begin position="68"/>
        <end position="87"/>
    </location>
</feature>
<name>A0ABN1QNP7_9ACTN</name>
<reference evidence="4 5" key="1">
    <citation type="journal article" date="2019" name="Int. J. Syst. Evol. Microbiol.">
        <title>The Global Catalogue of Microorganisms (GCM) 10K type strain sequencing project: providing services to taxonomists for standard genome sequencing and annotation.</title>
        <authorList>
            <consortium name="The Broad Institute Genomics Platform"/>
            <consortium name="The Broad Institute Genome Sequencing Center for Infectious Disease"/>
            <person name="Wu L."/>
            <person name="Ma J."/>
        </authorList>
    </citation>
    <scope>NUCLEOTIDE SEQUENCE [LARGE SCALE GENOMIC DNA]</scope>
    <source>
        <strain evidence="4 5">JCM 10977</strain>
    </source>
</reference>
<dbReference type="Pfam" id="PF18184">
    <property type="entry name" value="SLATT_3"/>
    <property type="match status" value="1"/>
</dbReference>
<proteinExistence type="predicted"/>
<dbReference type="Proteomes" id="UP001500542">
    <property type="component" value="Unassembled WGS sequence"/>
</dbReference>
<evidence type="ECO:0000313" key="5">
    <source>
        <dbReference type="Proteomes" id="UP001500542"/>
    </source>
</evidence>
<keyword evidence="1" id="KW-0472">Membrane</keyword>
<feature type="transmembrane region" description="Helical" evidence="1">
    <location>
        <begin position="228"/>
        <end position="245"/>
    </location>
</feature>
<comment type="caution">
    <text evidence="4">The sequence shown here is derived from an EMBL/GenBank/DDBJ whole genome shotgun (WGS) entry which is preliminary data.</text>
</comment>
<feature type="domain" description="SMODS and SLOG-associating 2TM effector" evidence="3">
    <location>
        <begin position="20"/>
        <end position="172"/>
    </location>
</feature>
<feature type="domain" description="SMODS and SLOG-associating 2TM effector" evidence="2">
    <location>
        <begin position="175"/>
        <end position="301"/>
    </location>
</feature>
<dbReference type="EMBL" id="BAAAHK010000008">
    <property type="protein sequence ID" value="GAA0944660.1"/>
    <property type="molecule type" value="Genomic_DNA"/>
</dbReference>
<dbReference type="NCBIfam" id="NF033610">
    <property type="entry name" value="SLATT_3"/>
    <property type="match status" value="1"/>
</dbReference>
<evidence type="ECO:0000259" key="2">
    <source>
        <dbReference type="Pfam" id="PF18181"/>
    </source>
</evidence>
<keyword evidence="5" id="KW-1185">Reference proteome</keyword>
<feature type="transmembrane region" description="Helical" evidence="1">
    <location>
        <begin position="198"/>
        <end position="222"/>
    </location>
</feature>
<keyword evidence="1" id="KW-0812">Transmembrane</keyword>
<dbReference type="InterPro" id="IPR040884">
    <property type="entry name" value="SLATT_1"/>
</dbReference>
<evidence type="ECO:0000256" key="1">
    <source>
        <dbReference type="SAM" id="Phobius"/>
    </source>
</evidence>
<keyword evidence="1" id="KW-1133">Transmembrane helix</keyword>
<evidence type="ECO:0000259" key="3">
    <source>
        <dbReference type="Pfam" id="PF18184"/>
    </source>
</evidence>
<dbReference type="Pfam" id="PF18181">
    <property type="entry name" value="SLATT_1"/>
    <property type="match status" value="1"/>
</dbReference>
<dbReference type="InterPro" id="IPR041116">
    <property type="entry name" value="SLATT_3"/>
</dbReference>
<accession>A0ABN1QNP7</accession>
<organism evidence="4 5">
    <name type="scientific">Kribbella koreensis</name>
    <dbReference type="NCBI Taxonomy" id="57909"/>
    <lineage>
        <taxon>Bacteria</taxon>
        <taxon>Bacillati</taxon>
        <taxon>Actinomycetota</taxon>
        <taxon>Actinomycetes</taxon>
        <taxon>Propionibacteriales</taxon>
        <taxon>Kribbellaceae</taxon>
        <taxon>Kribbella</taxon>
    </lineage>
</organism>
<gene>
    <name evidence="4" type="ORF">GCM10009554_38980</name>
</gene>
<protein>
    <submittedName>
        <fullName evidence="4">DUF4231 domain-containing protein</fullName>
    </submittedName>
</protein>
<evidence type="ECO:0000313" key="4">
    <source>
        <dbReference type="EMBL" id="GAA0944660.1"/>
    </source>
</evidence>
<sequence length="309" mass="34037">MGWALMADFPERRLDDGDLPSLFAAADRTSLSGQQRYTGAVIWRSWLAVAAAASGIAAWRVGSQRVDVLAIITMVILLALLLVEVYLRSSKPNGAWYDGRAVAESVKSLTWRYAVRASPFEELSDAQDKRFLNALEQLLKDVKLASPISAGTQSTISESVRTLRHSHAEVRKAVYVRDRIDDQREWYARKAAFNQKRASAWGIGLLVVEGMGIVAAFLKVIGVIDFDLAGVVAALIGVGATRLSLRQYSTNGRAYFFASEELSIARARLDSVDCTQPNADETWGAEAADAEEAISREHTMWRASRSRPE</sequence>
<feature type="transmembrane region" description="Helical" evidence="1">
    <location>
        <begin position="41"/>
        <end position="62"/>
    </location>
</feature>
<dbReference type="NCBIfam" id="NF033634">
    <property type="entry name" value="SLATT_1"/>
    <property type="match status" value="1"/>
</dbReference>